<dbReference type="Gene3D" id="1.10.3210.10">
    <property type="entry name" value="Hypothetical protein af1432"/>
    <property type="match status" value="1"/>
</dbReference>
<gene>
    <name evidence="3" type="ORF">ACJEBI_10625</name>
</gene>
<evidence type="ECO:0000259" key="1">
    <source>
        <dbReference type="PROSITE" id="PS50883"/>
    </source>
</evidence>
<comment type="caution">
    <text evidence="3">The sequence shown here is derived from an EMBL/GenBank/DDBJ whole genome shotgun (WGS) entry which is preliminary data.</text>
</comment>
<dbReference type="PANTHER" id="PTHR33525:SF4">
    <property type="entry name" value="CYCLIC DI-GMP PHOSPHODIESTERASE CDGJ"/>
    <property type="match status" value="1"/>
</dbReference>
<dbReference type="InterPro" id="IPR014408">
    <property type="entry name" value="dGMP_Pdiesterase_EAL/HD-GYP"/>
</dbReference>
<organism evidence="3 4">
    <name type="scientific">Bacillus salipaludis</name>
    <dbReference type="NCBI Taxonomy" id="2547811"/>
    <lineage>
        <taxon>Bacteria</taxon>
        <taxon>Bacillati</taxon>
        <taxon>Bacillota</taxon>
        <taxon>Bacilli</taxon>
        <taxon>Bacillales</taxon>
        <taxon>Bacillaceae</taxon>
        <taxon>Bacillus</taxon>
    </lineage>
</organism>
<feature type="domain" description="EAL" evidence="1">
    <location>
        <begin position="1"/>
        <end position="207"/>
    </location>
</feature>
<evidence type="ECO:0000313" key="4">
    <source>
        <dbReference type="Proteomes" id="UP001623041"/>
    </source>
</evidence>
<proteinExistence type="predicted"/>
<sequence length="409" mass="47844">MEAFVARQPIFTKRKEIFAYELLYRNNQENKFPEINGDMATTDVIINSFINIGMNELSSGKPCFINFTEKLLQLRLPTYFQPNEIVVEILETVEISQELLDICKELKCKGYQIALDDFVFNRDNPHSYSLMEYADIIKVDFRETTEQLRHTIEEISLKYNIKLLAEKIETLEEFESAVKIGYEYFQGYFFSRPIILSTRDVPEYFQNYFAIIKHLSISEPDLDYITQLIEQDLSLSYKLLKLINSPAFRPKSKINSIRQALIRLGLNELKKWLYILAIRGNITGKSEWSREIFNNSLTRAKMCELIALHKNLRKESSSYFLTGMFSLMDVLLGMEMDEVLRVMPLQENICEALKGNSNQLKDSLDLSIYIEKGNWNDVSSCCEKLQIEDEIALQYYNEAFKWSSNLMKD</sequence>
<dbReference type="Proteomes" id="UP001623041">
    <property type="component" value="Unassembled WGS sequence"/>
</dbReference>
<dbReference type="PROSITE" id="PS51833">
    <property type="entry name" value="HDOD"/>
    <property type="match status" value="1"/>
</dbReference>
<dbReference type="EMBL" id="JBJHQH010000006">
    <property type="protein sequence ID" value="MFK9091934.1"/>
    <property type="molecule type" value="Genomic_DNA"/>
</dbReference>
<evidence type="ECO:0000259" key="2">
    <source>
        <dbReference type="PROSITE" id="PS51833"/>
    </source>
</evidence>
<dbReference type="SMART" id="SM00052">
    <property type="entry name" value="EAL"/>
    <property type="match status" value="1"/>
</dbReference>
<dbReference type="Pfam" id="PF00563">
    <property type="entry name" value="EAL"/>
    <property type="match status" value="1"/>
</dbReference>
<accession>A0ABW8RHN0</accession>
<name>A0ABW8RHN0_9BACI</name>
<dbReference type="SUPFAM" id="SSF141868">
    <property type="entry name" value="EAL domain-like"/>
    <property type="match status" value="1"/>
</dbReference>
<dbReference type="PROSITE" id="PS50883">
    <property type="entry name" value="EAL"/>
    <property type="match status" value="1"/>
</dbReference>
<protein>
    <submittedName>
        <fullName evidence="3">EAL and HDOD domain-containing protein</fullName>
    </submittedName>
</protein>
<keyword evidence="4" id="KW-1185">Reference proteome</keyword>
<dbReference type="Pfam" id="PF08668">
    <property type="entry name" value="HDOD"/>
    <property type="match status" value="1"/>
</dbReference>
<dbReference type="PANTHER" id="PTHR33525">
    <property type="match status" value="1"/>
</dbReference>
<dbReference type="Gene3D" id="3.20.20.450">
    <property type="entry name" value="EAL domain"/>
    <property type="match status" value="1"/>
</dbReference>
<dbReference type="InterPro" id="IPR052340">
    <property type="entry name" value="RNase_Y/CdgJ"/>
</dbReference>
<dbReference type="InterPro" id="IPR035919">
    <property type="entry name" value="EAL_sf"/>
</dbReference>
<evidence type="ECO:0000313" key="3">
    <source>
        <dbReference type="EMBL" id="MFK9091934.1"/>
    </source>
</evidence>
<dbReference type="InterPro" id="IPR001633">
    <property type="entry name" value="EAL_dom"/>
</dbReference>
<dbReference type="SUPFAM" id="SSF109604">
    <property type="entry name" value="HD-domain/PDEase-like"/>
    <property type="match status" value="1"/>
</dbReference>
<dbReference type="InterPro" id="IPR013976">
    <property type="entry name" value="HDOD"/>
</dbReference>
<feature type="domain" description="HDOD" evidence="2">
    <location>
        <begin position="201"/>
        <end position="391"/>
    </location>
</feature>
<dbReference type="PIRSF" id="PIRSF003180">
    <property type="entry name" value="DiGMPpdiest_YuxH"/>
    <property type="match status" value="1"/>
</dbReference>
<reference evidence="3 4" key="1">
    <citation type="submission" date="2024-11" db="EMBL/GenBank/DDBJ databases">
        <authorList>
            <person name="Lucas J.A."/>
        </authorList>
    </citation>
    <scope>NUCLEOTIDE SEQUENCE [LARGE SCALE GENOMIC DNA]</scope>
    <source>
        <strain evidence="3 4">Z 5.4</strain>
    </source>
</reference>
<dbReference type="RefSeq" id="WP_406580545.1">
    <property type="nucleotide sequence ID" value="NZ_JBJHQH010000006.1"/>
</dbReference>